<name>A0ABP5WZT8_9ACTN</name>
<proteinExistence type="predicted"/>
<dbReference type="RefSeq" id="WP_344322296.1">
    <property type="nucleotide sequence ID" value="NZ_BAAASZ010000020.1"/>
</dbReference>
<dbReference type="EMBL" id="BAAASZ010000020">
    <property type="protein sequence ID" value="GAA2440286.1"/>
    <property type="molecule type" value="Genomic_DNA"/>
</dbReference>
<gene>
    <name evidence="2" type="ORF">GCM10010405_24500</name>
</gene>
<feature type="transmembrane region" description="Helical" evidence="1">
    <location>
        <begin position="33"/>
        <end position="57"/>
    </location>
</feature>
<organism evidence="2 3">
    <name type="scientific">Streptomyces macrosporus</name>
    <dbReference type="NCBI Taxonomy" id="44032"/>
    <lineage>
        <taxon>Bacteria</taxon>
        <taxon>Bacillati</taxon>
        <taxon>Actinomycetota</taxon>
        <taxon>Actinomycetes</taxon>
        <taxon>Kitasatosporales</taxon>
        <taxon>Streptomycetaceae</taxon>
        <taxon>Streptomyces</taxon>
    </lineage>
</organism>
<accession>A0ABP5WZT8</accession>
<keyword evidence="1" id="KW-1133">Transmembrane helix</keyword>
<keyword evidence="1" id="KW-0812">Transmembrane</keyword>
<evidence type="ECO:0000313" key="3">
    <source>
        <dbReference type="Proteomes" id="UP001501638"/>
    </source>
</evidence>
<keyword evidence="1" id="KW-0472">Membrane</keyword>
<evidence type="ECO:0000313" key="2">
    <source>
        <dbReference type="EMBL" id="GAA2440286.1"/>
    </source>
</evidence>
<dbReference type="Proteomes" id="UP001501638">
    <property type="component" value="Unassembled WGS sequence"/>
</dbReference>
<keyword evidence="3" id="KW-1185">Reference proteome</keyword>
<evidence type="ECO:0000256" key="1">
    <source>
        <dbReference type="SAM" id="Phobius"/>
    </source>
</evidence>
<reference evidence="3" key="1">
    <citation type="journal article" date="2019" name="Int. J. Syst. Evol. Microbiol.">
        <title>The Global Catalogue of Microorganisms (GCM) 10K type strain sequencing project: providing services to taxonomists for standard genome sequencing and annotation.</title>
        <authorList>
            <consortium name="The Broad Institute Genomics Platform"/>
            <consortium name="The Broad Institute Genome Sequencing Center for Infectious Disease"/>
            <person name="Wu L."/>
            <person name="Ma J."/>
        </authorList>
    </citation>
    <scope>NUCLEOTIDE SEQUENCE [LARGE SCALE GENOMIC DNA]</scope>
    <source>
        <strain evidence="3">JCM 6305</strain>
    </source>
</reference>
<protein>
    <submittedName>
        <fullName evidence="2">Uncharacterized protein</fullName>
    </submittedName>
</protein>
<sequence length="60" mass="6366">MIEGKWGESGDHRDAAEGAERATRFAWTAIAGLMWLFVLAAVVLCLLAVFVLAYAVAAVG</sequence>
<comment type="caution">
    <text evidence="2">The sequence shown here is derived from an EMBL/GenBank/DDBJ whole genome shotgun (WGS) entry which is preliminary data.</text>
</comment>